<evidence type="ECO:0000259" key="6">
    <source>
        <dbReference type="PROSITE" id="PS50249"/>
    </source>
</evidence>
<dbReference type="PROSITE" id="PS50249">
    <property type="entry name" value="MPN"/>
    <property type="match status" value="1"/>
</dbReference>
<dbReference type="InterPro" id="IPR037518">
    <property type="entry name" value="MPN"/>
</dbReference>
<dbReference type="EMBL" id="KX607102">
    <property type="protein sequence ID" value="AON96488.1"/>
    <property type="molecule type" value="Genomic_DNA"/>
</dbReference>
<dbReference type="GO" id="GO:0046872">
    <property type="term" value="F:metal ion binding"/>
    <property type="evidence" value="ECO:0007669"/>
    <property type="project" value="UniProtKB-KW"/>
</dbReference>
<sequence length="209" mass="23996">MEILPKYKPEEILAIIHTHPKGPAEPSINDLLMARHVLTNNKNTIHGVLAENDGKLQLIMYNYWTIDGSKLAKMLSRFLDNGVKPPREEKLKVAHAYVTNIEDFDVSKIPEIADHFALWRYYWLIDTSDLFVFDPSNIDIYKKLKEKALFIPTGRDEGWLVLGVDTSGAEPIVYKVKECKDKVTLRSTGHEFSPIIVEWCKEKPMCRVA</sequence>
<evidence type="ECO:0000256" key="5">
    <source>
        <dbReference type="ARBA" id="ARBA00023049"/>
    </source>
</evidence>
<keyword evidence="1 7" id="KW-0645">Protease</keyword>
<evidence type="ECO:0000256" key="4">
    <source>
        <dbReference type="ARBA" id="ARBA00022833"/>
    </source>
</evidence>
<dbReference type="GO" id="GO:0006508">
    <property type="term" value="P:proteolysis"/>
    <property type="evidence" value="ECO:0007669"/>
    <property type="project" value="UniProtKB-KW"/>
</dbReference>
<feature type="domain" description="MPN" evidence="6">
    <location>
        <begin position="1"/>
        <end position="67"/>
    </location>
</feature>
<evidence type="ECO:0000256" key="3">
    <source>
        <dbReference type="ARBA" id="ARBA00022801"/>
    </source>
</evidence>
<name>A0A1C9EG71_ATV</name>
<dbReference type="Proteomes" id="UP000225139">
    <property type="component" value="Segment"/>
</dbReference>
<dbReference type="GO" id="GO:0008237">
    <property type="term" value="F:metallopeptidase activity"/>
    <property type="evidence" value="ECO:0007669"/>
    <property type="project" value="UniProtKB-KW"/>
</dbReference>
<dbReference type="Pfam" id="PF14464">
    <property type="entry name" value="Prok-JAB"/>
    <property type="match status" value="1"/>
</dbReference>
<keyword evidence="2" id="KW-0479">Metal-binding</keyword>
<keyword evidence="3" id="KW-0378">Hydrolase</keyword>
<evidence type="ECO:0000256" key="1">
    <source>
        <dbReference type="ARBA" id="ARBA00022670"/>
    </source>
</evidence>
<accession>A0A1C9EG71</accession>
<organism evidence="7">
    <name type="scientific">Acidianus two-tailed phage variant 1</name>
    <dbReference type="NCBI Taxonomy" id="1898550"/>
    <lineage>
        <taxon>Viruses</taxon>
        <taxon>Viruses incertae sedis</taxon>
        <taxon>Bicaudaviridae</taxon>
        <taxon>Bicaudavirus</taxon>
        <taxon>Acidianus two-tailed virus</taxon>
    </lineage>
</organism>
<dbReference type="SUPFAM" id="SSF102712">
    <property type="entry name" value="JAB1/MPN domain"/>
    <property type="match status" value="1"/>
</dbReference>
<reference evidence="7" key="1">
    <citation type="submission" date="2016-07" db="EMBL/GenBank/DDBJ databases">
        <authorList>
            <person name="Vestergaard G."/>
            <person name="Garrett R.A."/>
        </authorList>
    </citation>
    <scope>NUCLEOTIDE SEQUENCE [LARGE SCALE GENOMIC DNA]</scope>
    <source>
        <strain evidence="7">ATV.v1</strain>
    </source>
</reference>
<keyword evidence="4" id="KW-0862">Zinc</keyword>
<dbReference type="InterPro" id="IPR028090">
    <property type="entry name" value="JAB_dom_prok"/>
</dbReference>
<evidence type="ECO:0000256" key="2">
    <source>
        <dbReference type="ARBA" id="ARBA00022723"/>
    </source>
</evidence>
<protein>
    <submittedName>
        <fullName evidence="7">Putative metal-dependent protease</fullName>
    </submittedName>
</protein>
<proteinExistence type="predicted"/>
<evidence type="ECO:0000313" key="7">
    <source>
        <dbReference type="EMBL" id="AON96488.1"/>
    </source>
</evidence>
<keyword evidence="5" id="KW-0482">Metalloprotease</keyword>